<protein>
    <submittedName>
        <fullName evidence="3">UBA/TS-N domain containing protein</fullName>
    </submittedName>
</protein>
<evidence type="ECO:0000313" key="4">
    <source>
        <dbReference type="Proteomes" id="UP000001542"/>
    </source>
</evidence>
<dbReference type="EMBL" id="DS113594">
    <property type="protein sequence ID" value="EAY00637.1"/>
    <property type="molecule type" value="Genomic_DNA"/>
</dbReference>
<name>A2F378_TRIV3</name>
<dbReference type="Proteomes" id="UP000001542">
    <property type="component" value="Unassembled WGS sequence"/>
</dbReference>
<dbReference type="KEGG" id="tva:4758459"/>
<feature type="compositionally biased region" description="Basic and acidic residues" evidence="1">
    <location>
        <begin position="333"/>
        <end position="347"/>
    </location>
</feature>
<feature type="compositionally biased region" description="Pro residues" evidence="1">
    <location>
        <begin position="419"/>
        <end position="434"/>
    </location>
</feature>
<feature type="compositionally biased region" description="Low complexity" evidence="1">
    <location>
        <begin position="311"/>
        <end position="323"/>
    </location>
</feature>
<dbReference type="FunFam" id="1.10.8.10:FF:000229">
    <property type="entry name" value="UBA/TS-N domain containing protein"/>
    <property type="match status" value="1"/>
</dbReference>
<dbReference type="InterPro" id="IPR015940">
    <property type="entry name" value="UBA"/>
</dbReference>
<feature type="compositionally biased region" description="Polar residues" evidence="1">
    <location>
        <begin position="287"/>
        <end position="304"/>
    </location>
</feature>
<dbReference type="GO" id="GO:0070628">
    <property type="term" value="F:proteasome binding"/>
    <property type="evidence" value="ECO:0000318"/>
    <property type="project" value="GO_Central"/>
</dbReference>
<dbReference type="SMR" id="A2F378"/>
<feature type="compositionally biased region" description="Polar residues" evidence="1">
    <location>
        <begin position="267"/>
        <end position="280"/>
    </location>
</feature>
<reference evidence="3" key="2">
    <citation type="journal article" date="2007" name="Science">
        <title>Draft genome sequence of the sexually transmitted pathogen Trichomonas vaginalis.</title>
        <authorList>
            <person name="Carlton J.M."/>
            <person name="Hirt R.P."/>
            <person name="Silva J.C."/>
            <person name="Delcher A.L."/>
            <person name="Schatz M."/>
            <person name="Zhao Q."/>
            <person name="Wortman J.R."/>
            <person name="Bidwell S.L."/>
            <person name="Alsmark U.C.M."/>
            <person name="Besteiro S."/>
            <person name="Sicheritz-Ponten T."/>
            <person name="Noel C.J."/>
            <person name="Dacks J.B."/>
            <person name="Foster P.G."/>
            <person name="Simillion C."/>
            <person name="Van de Peer Y."/>
            <person name="Miranda-Saavedra D."/>
            <person name="Barton G.J."/>
            <person name="Westrop G.D."/>
            <person name="Mueller S."/>
            <person name="Dessi D."/>
            <person name="Fiori P.L."/>
            <person name="Ren Q."/>
            <person name="Paulsen I."/>
            <person name="Zhang H."/>
            <person name="Bastida-Corcuera F.D."/>
            <person name="Simoes-Barbosa A."/>
            <person name="Brown M.T."/>
            <person name="Hayes R.D."/>
            <person name="Mukherjee M."/>
            <person name="Okumura C.Y."/>
            <person name="Schneider R."/>
            <person name="Smith A.J."/>
            <person name="Vanacova S."/>
            <person name="Villalvazo M."/>
            <person name="Haas B.J."/>
            <person name="Pertea M."/>
            <person name="Feldblyum T.V."/>
            <person name="Utterback T.R."/>
            <person name="Shu C.L."/>
            <person name="Osoegawa K."/>
            <person name="de Jong P.J."/>
            <person name="Hrdy I."/>
            <person name="Horvathova L."/>
            <person name="Zubacova Z."/>
            <person name="Dolezal P."/>
            <person name="Malik S.B."/>
            <person name="Logsdon J.M. Jr."/>
            <person name="Henze K."/>
            <person name="Gupta A."/>
            <person name="Wang C.C."/>
            <person name="Dunne R.L."/>
            <person name="Upcroft J.A."/>
            <person name="Upcroft P."/>
            <person name="White O."/>
            <person name="Salzberg S.L."/>
            <person name="Tang P."/>
            <person name="Chiu C.-H."/>
            <person name="Lee Y.-S."/>
            <person name="Embley T.M."/>
            <person name="Coombs G.H."/>
            <person name="Mottram J.C."/>
            <person name="Tachezy J."/>
            <person name="Fraser-Liggett C.M."/>
            <person name="Johnson P.J."/>
        </authorList>
    </citation>
    <scope>NUCLEOTIDE SEQUENCE [LARGE SCALE GENOMIC DNA]</scope>
    <source>
        <strain evidence="3">G3</strain>
    </source>
</reference>
<feature type="domain" description="UBA" evidence="2">
    <location>
        <begin position="448"/>
        <end position="488"/>
    </location>
</feature>
<dbReference type="RefSeq" id="XP_001313566.1">
    <property type="nucleotide sequence ID" value="XM_001313565.1"/>
</dbReference>
<dbReference type="GO" id="GO:0031593">
    <property type="term" value="F:polyubiquitin modification-dependent protein binding"/>
    <property type="evidence" value="ECO:0000318"/>
    <property type="project" value="GO_Central"/>
</dbReference>
<dbReference type="GO" id="GO:0005829">
    <property type="term" value="C:cytosol"/>
    <property type="evidence" value="ECO:0000318"/>
    <property type="project" value="GO_Central"/>
</dbReference>
<dbReference type="GO" id="GO:0005654">
    <property type="term" value="C:nucleoplasm"/>
    <property type="evidence" value="ECO:0000318"/>
    <property type="project" value="GO_Central"/>
</dbReference>
<feature type="compositionally biased region" description="Basic and acidic residues" evidence="1">
    <location>
        <begin position="407"/>
        <end position="417"/>
    </location>
</feature>
<dbReference type="SUPFAM" id="SSF46934">
    <property type="entry name" value="UBA-like"/>
    <property type="match status" value="1"/>
</dbReference>
<dbReference type="VEuPathDB" id="TrichDB:TVAG_134270"/>
<organism evidence="3 4">
    <name type="scientific">Trichomonas vaginalis (strain ATCC PRA-98 / G3)</name>
    <dbReference type="NCBI Taxonomy" id="412133"/>
    <lineage>
        <taxon>Eukaryota</taxon>
        <taxon>Metamonada</taxon>
        <taxon>Parabasalia</taxon>
        <taxon>Trichomonadida</taxon>
        <taxon>Trichomonadidae</taxon>
        <taxon>Trichomonas</taxon>
    </lineage>
</organism>
<dbReference type="Pfam" id="PF00627">
    <property type="entry name" value="UBA"/>
    <property type="match status" value="1"/>
</dbReference>
<feature type="compositionally biased region" description="Low complexity" evidence="1">
    <location>
        <begin position="105"/>
        <end position="127"/>
    </location>
</feature>
<dbReference type="InterPro" id="IPR009060">
    <property type="entry name" value="UBA-like_sf"/>
</dbReference>
<feature type="compositionally biased region" description="Basic and acidic residues" evidence="1">
    <location>
        <begin position="173"/>
        <end position="209"/>
    </location>
</feature>
<dbReference type="GO" id="GO:0043161">
    <property type="term" value="P:proteasome-mediated ubiquitin-dependent protein catabolic process"/>
    <property type="evidence" value="ECO:0000318"/>
    <property type="project" value="GO_Central"/>
</dbReference>
<dbReference type="PROSITE" id="PS50030">
    <property type="entry name" value="UBA"/>
    <property type="match status" value="1"/>
</dbReference>
<feature type="region of interest" description="Disordered" evidence="1">
    <location>
        <begin position="173"/>
        <end position="210"/>
    </location>
</feature>
<feature type="region of interest" description="Disordered" evidence="1">
    <location>
        <begin position="104"/>
        <end position="134"/>
    </location>
</feature>
<sequence length="569" mass="64652">MKNYLLTIDIPQYGRTHRLMVFEDECLQSIQNELATRGINGKYKCFDSNNNVIANDVLFSKFDNVEPSGNLSIIKVKIKFDDPEYEKLTLENFDINNSSTQEFSFQNDTNNFNKNNNNNTKQQLQNQKESEHENDLDDDMFIPLAASQENQIDDNLVYENPQNSLLLHINASKENEENQNKTKENESTEVKSEETNLPAKEEVSSKEDASDLSDLAIEIVPDPPDEFLSNSLIPQELIQQNQQINEVQPSKSENSENVDQKQDNVKSETPTALSSVQVNMPQEKPSLESSDNVNQLSENKNNNMEKLFKQNISNPSQNDSSSSKPENITPYESPKEKIIDEKPDTTKKNLPSPSLKAKLEIPINDTKSVGQKPEIKMPIFEFPKSTENKPLMSTESNIDKHHKSKVKHSDTKNKFMESPKPPMPPPESPKPPRFTPSQSSSNSYKDPPEFSELVSNLTEMGFERKYSENALRRCNYNPERAVNLLMSGNGIVEELQPQIYSPSLSQRASKETEDEVTKVAKETYNNLNPGQKAFVDKMVNFGFTLHRIISIYDACDYDNSLTETLLKSS</sequence>
<dbReference type="Gene3D" id="1.10.8.10">
    <property type="entry name" value="DNA helicase RuvA subunit, C-terminal domain"/>
    <property type="match status" value="1"/>
</dbReference>
<dbReference type="SMART" id="SM00165">
    <property type="entry name" value="UBA"/>
    <property type="match status" value="1"/>
</dbReference>
<feature type="region of interest" description="Disordered" evidence="1">
    <location>
        <begin position="239"/>
        <end position="449"/>
    </location>
</feature>
<dbReference type="InParanoid" id="A2F378"/>
<evidence type="ECO:0000259" key="2">
    <source>
        <dbReference type="PROSITE" id="PS50030"/>
    </source>
</evidence>
<accession>A2F378</accession>
<proteinExistence type="predicted"/>
<reference evidence="3" key="1">
    <citation type="submission" date="2006-10" db="EMBL/GenBank/DDBJ databases">
        <authorList>
            <person name="Amadeo P."/>
            <person name="Zhao Q."/>
            <person name="Wortman J."/>
            <person name="Fraser-Liggett C."/>
            <person name="Carlton J."/>
        </authorList>
    </citation>
    <scope>NUCLEOTIDE SEQUENCE</scope>
    <source>
        <strain evidence="3">G3</strain>
    </source>
</reference>
<dbReference type="OrthoDB" id="419317at2759"/>
<evidence type="ECO:0000313" key="3">
    <source>
        <dbReference type="EMBL" id="EAY00637.1"/>
    </source>
</evidence>
<feature type="compositionally biased region" description="Polar residues" evidence="1">
    <location>
        <begin position="435"/>
        <end position="444"/>
    </location>
</feature>
<dbReference type="AlphaFoldDB" id="A2F378"/>
<dbReference type="GO" id="GO:0043130">
    <property type="term" value="F:ubiquitin binding"/>
    <property type="evidence" value="ECO:0000318"/>
    <property type="project" value="GO_Central"/>
</dbReference>
<keyword evidence="4" id="KW-1185">Reference proteome</keyword>
<evidence type="ECO:0000256" key="1">
    <source>
        <dbReference type="SAM" id="MobiDB-lite"/>
    </source>
</evidence>
<dbReference type="VEuPathDB" id="TrichDB:TVAGG3_0851260"/>
<feature type="compositionally biased region" description="Low complexity" evidence="1">
    <location>
        <begin position="239"/>
        <end position="249"/>
    </location>
</feature>
<gene>
    <name evidence="3" type="ORF">TVAG_134270</name>
</gene>